<dbReference type="GO" id="GO:1901137">
    <property type="term" value="P:carbohydrate derivative biosynthetic process"/>
    <property type="evidence" value="ECO:0007669"/>
    <property type="project" value="UniProtKB-ARBA"/>
</dbReference>
<accession>A0A542E009</accession>
<dbReference type="PANTHER" id="PTHR45947:SF3">
    <property type="entry name" value="SULFOQUINOVOSYL TRANSFERASE SQD2"/>
    <property type="match status" value="1"/>
</dbReference>
<dbReference type="RefSeq" id="WP_141848175.1">
    <property type="nucleotide sequence ID" value="NZ_BAAAPR010000004.1"/>
</dbReference>
<evidence type="ECO:0000259" key="4">
    <source>
        <dbReference type="Pfam" id="PF00534"/>
    </source>
</evidence>
<evidence type="ECO:0000259" key="5">
    <source>
        <dbReference type="Pfam" id="PF13439"/>
    </source>
</evidence>
<dbReference type="Pfam" id="PF13439">
    <property type="entry name" value="Glyco_transf_4"/>
    <property type="match status" value="1"/>
</dbReference>
<dbReference type="InterPro" id="IPR001296">
    <property type="entry name" value="Glyco_trans_1"/>
</dbReference>
<dbReference type="InterPro" id="IPR028098">
    <property type="entry name" value="Glyco_trans_4-like_N"/>
</dbReference>
<keyword evidence="3 6" id="KW-0808">Transferase</keyword>
<dbReference type="Proteomes" id="UP000317893">
    <property type="component" value="Unassembled WGS sequence"/>
</dbReference>
<reference evidence="6 7" key="1">
    <citation type="submission" date="2019-06" db="EMBL/GenBank/DDBJ databases">
        <title>Sequencing the genomes of 1000 actinobacteria strains.</title>
        <authorList>
            <person name="Klenk H.-P."/>
        </authorList>
    </citation>
    <scope>NUCLEOTIDE SEQUENCE [LARGE SCALE GENOMIC DNA]</scope>
    <source>
        <strain evidence="6 7">DSM 18607</strain>
    </source>
</reference>
<dbReference type="Pfam" id="PF00534">
    <property type="entry name" value="Glycos_transf_1"/>
    <property type="match status" value="1"/>
</dbReference>
<name>A0A542E009_9MICO</name>
<dbReference type="Gene3D" id="3.40.50.2000">
    <property type="entry name" value="Glycogen Phosphorylase B"/>
    <property type="match status" value="2"/>
</dbReference>
<organism evidence="6 7">
    <name type="scientific">Lapillicoccus jejuensis</name>
    <dbReference type="NCBI Taxonomy" id="402171"/>
    <lineage>
        <taxon>Bacteria</taxon>
        <taxon>Bacillati</taxon>
        <taxon>Actinomycetota</taxon>
        <taxon>Actinomycetes</taxon>
        <taxon>Micrococcales</taxon>
        <taxon>Intrasporangiaceae</taxon>
        <taxon>Lapillicoccus</taxon>
    </lineage>
</organism>
<keyword evidence="7" id="KW-1185">Reference proteome</keyword>
<keyword evidence="2" id="KW-0328">Glycosyltransferase</keyword>
<feature type="domain" description="Glycosyltransferase subfamily 4-like N-terminal" evidence="5">
    <location>
        <begin position="31"/>
        <end position="188"/>
    </location>
</feature>
<feature type="domain" description="Glycosyl transferase family 1" evidence="4">
    <location>
        <begin position="200"/>
        <end position="315"/>
    </location>
</feature>
<sequence length="388" mass="41899">MSALPVVPSPPARDGLADVRVVHVITSLTTGGAERQLELLVGRSSATSLTVALYEGGPVADSMVAAGHRVRVLGMDGWRKLVAPLRLALLLRRLRPDVVHVHLLSAQLWGIPAARLARVPVVVSSEHSLMDDTIEGRPHTWWLRRLYRLLERATTTTVAVSATTADRLRRWGVPAERIVVSDNGIDFDALAFDDVARHRVRAELGLGRTDRVIAVVGRLDPVKRVDVVLRALAPMLRDGLVLVVAGTGSRAAELRRLADDLGIDRHVRWLGARGDMAAVLSAADVLVSTSADETFGMAVVEAVGNGLPVAYVEAPALDELTDLPDSVEHLPAPQGARADEESVRDAVRRLLTRPRRPGAPAALVERYGADGAAQRLDDLYATLLRRRG</sequence>
<dbReference type="GO" id="GO:0016757">
    <property type="term" value="F:glycosyltransferase activity"/>
    <property type="evidence" value="ECO:0007669"/>
    <property type="project" value="UniProtKB-KW"/>
</dbReference>
<dbReference type="AlphaFoldDB" id="A0A542E009"/>
<evidence type="ECO:0000313" key="6">
    <source>
        <dbReference type="EMBL" id="TQJ08690.1"/>
    </source>
</evidence>
<evidence type="ECO:0000313" key="7">
    <source>
        <dbReference type="Proteomes" id="UP000317893"/>
    </source>
</evidence>
<gene>
    <name evidence="6" type="ORF">FB458_1782</name>
</gene>
<dbReference type="InterPro" id="IPR050194">
    <property type="entry name" value="Glycosyltransferase_grp1"/>
</dbReference>
<comment type="caution">
    <text evidence="6">The sequence shown here is derived from an EMBL/GenBank/DDBJ whole genome shotgun (WGS) entry which is preliminary data.</text>
</comment>
<evidence type="ECO:0000256" key="3">
    <source>
        <dbReference type="ARBA" id="ARBA00022679"/>
    </source>
</evidence>
<evidence type="ECO:0000256" key="1">
    <source>
        <dbReference type="ARBA" id="ARBA00021292"/>
    </source>
</evidence>
<evidence type="ECO:0000256" key="2">
    <source>
        <dbReference type="ARBA" id="ARBA00022676"/>
    </source>
</evidence>
<proteinExistence type="predicted"/>
<dbReference type="PANTHER" id="PTHR45947">
    <property type="entry name" value="SULFOQUINOVOSYL TRANSFERASE SQD2"/>
    <property type="match status" value="1"/>
</dbReference>
<protein>
    <recommendedName>
        <fullName evidence="1">D-inositol 3-phosphate glycosyltransferase</fullName>
    </recommendedName>
</protein>
<dbReference type="EMBL" id="VFMN01000001">
    <property type="protein sequence ID" value="TQJ08690.1"/>
    <property type="molecule type" value="Genomic_DNA"/>
</dbReference>
<dbReference type="OrthoDB" id="3830319at2"/>
<dbReference type="SUPFAM" id="SSF53756">
    <property type="entry name" value="UDP-Glycosyltransferase/glycogen phosphorylase"/>
    <property type="match status" value="1"/>
</dbReference>